<name>A0A7X1B0R5_9BACT</name>
<dbReference type="SMART" id="SM00834">
    <property type="entry name" value="CxxC_CXXC_SSSS"/>
    <property type="match status" value="1"/>
</dbReference>
<comment type="caution">
    <text evidence="3">The sequence shown here is derived from an EMBL/GenBank/DDBJ whole genome shotgun (WGS) entry which is preliminary data.</text>
</comment>
<proteinExistence type="predicted"/>
<accession>A0A7X1B0R5</accession>
<dbReference type="InterPro" id="IPR013429">
    <property type="entry name" value="Regulatory_FmdB_Zinc_ribbon"/>
</dbReference>
<organism evidence="3 4">
    <name type="scientific">Puniceicoccus vermicola</name>
    <dbReference type="NCBI Taxonomy" id="388746"/>
    <lineage>
        <taxon>Bacteria</taxon>
        <taxon>Pseudomonadati</taxon>
        <taxon>Verrucomicrobiota</taxon>
        <taxon>Opitutia</taxon>
        <taxon>Puniceicoccales</taxon>
        <taxon>Puniceicoccaceae</taxon>
        <taxon>Puniceicoccus</taxon>
    </lineage>
</organism>
<dbReference type="EMBL" id="JACHVA010000127">
    <property type="protein sequence ID" value="MBC2603464.1"/>
    <property type="molecule type" value="Genomic_DNA"/>
</dbReference>
<reference evidence="3 4" key="1">
    <citation type="submission" date="2020-07" db="EMBL/GenBank/DDBJ databases">
        <authorList>
            <person name="Feng X."/>
        </authorList>
    </citation>
    <scope>NUCLEOTIDE SEQUENCE [LARGE SCALE GENOMIC DNA]</scope>
    <source>
        <strain evidence="3 4">JCM14086</strain>
    </source>
</reference>
<dbReference type="AlphaFoldDB" id="A0A7X1B0R5"/>
<feature type="domain" description="Putative regulatory protein FmdB zinc ribbon" evidence="2">
    <location>
        <begin position="1"/>
        <end position="46"/>
    </location>
</feature>
<evidence type="ECO:0000313" key="3">
    <source>
        <dbReference type="EMBL" id="MBC2603464.1"/>
    </source>
</evidence>
<evidence type="ECO:0000313" key="4">
    <source>
        <dbReference type="Proteomes" id="UP000525652"/>
    </source>
</evidence>
<evidence type="ECO:0000259" key="2">
    <source>
        <dbReference type="SMART" id="SM00834"/>
    </source>
</evidence>
<feature type="region of interest" description="Disordered" evidence="1">
    <location>
        <begin position="54"/>
        <end position="77"/>
    </location>
</feature>
<dbReference type="Proteomes" id="UP000525652">
    <property type="component" value="Unassembled WGS sequence"/>
</dbReference>
<sequence length="77" mass="8076">MPIYEYETVPSKKGEKVKHYEIRQSMSDEPLTHHPETGEKLKKVFTAFAVGGGSSSSASASSSGGGCCGGSCGCHHN</sequence>
<evidence type="ECO:0000256" key="1">
    <source>
        <dbReference type="SAM" id="MobiDB-lite"/>
    </source>
</evidence>
<gene>
    <name evidence="3" type="ORF">H5P30_16900</name>
</gene>
<keyword evidence="4" id="KW-1185">Reference proteome</keyword>
<dbReference type="RefSeq" id="WP_185694093.1">
    <property type="nucleotide sequence ID" value="NZ_JACHVA010000127.1"/>
</dbReference>
<protein>
    <submittedName>
        <fullName evidence="3">Zinc ribbon domain-containing protein</fullName>
    </submittedName>
</protein>